<proteinExistence type="predicted"/>
<dbReference type="EMBL" id="CM047942">
    <property type="protein sequence ID" value="KAI9901421.1"/>
    <property type="molecule type" value="Genomic_DNA"/>
</dbReference>
<evidence type="ECO:0000313" key="1">
    <source>
        <dbReference type="EMBL" id="KAI9901421.1"/>
    </source>
</evidence>
<comment type="caution">
    <text evidence="1">The sequence shown here is derived from an EMBL/GenBank/DDBJ whole genome shotgun (WGS) entry which is preliminary data.</text>
</comment>
<accession>A0ACC0V4U7</accession>
<gene>
    <name evidence="1" type="ORF">N3K66_003238</name>
</gene>
<name>A0ACC0V4U7_9HYPO</name>
<dbReference type="Proteomes" id="UP001163324">
    <property type="component" value="Chromosome 3"/>
</dbReference>
<organism evidence="1 2">
    <name type="scientific">Trichothecium roseum</name>
    <dbReference type="NCBI Taxonomy" id="47278"/>
    <lineage>
        <taxon>Eukaryota</taxon>
        <taxon>Fungi</taxon>
        <taxon>Dikarya</taxon>
        <taxon>Ascomycota</taxon>
        <taxon>Pezizomycotina</taxon>
        <taxon>Sordariomycetes</taxon>
        <taxon>Hypocreomycetidae</taxon>
        <taxon>Hypocreales</taxon>
        <taxon>Hypocreales incertae sedis</taxon>
        <taxon>Trichothecium</taxon>
    </lineage>
</organism>
<protein>
    <submittedName>
        <fullName evidence="1">Uncharacterized protein</fullName>
    </submittedName>
</protein>
<evidence type="ECO:0000313" key="2">
    <source>
        <dbReference type="Proteomes" id="UP001163324"/>
    </source>
</evidence>
<reference evidence="1" key="1">
    <citation type="submission" date="2022-10" db="EMBL/GenBank/DDBJ databases">
        <title>Complete Genome of Trichothecium roseum strain YXFP-22015, a Plant Pathogen Isolated from Citrus.</title>
        <authorList>
            <person name="Wang Y."/>
            <person name="Zhu L."/>
        </authorList>
    </citation>
    <scope>NUCLEOTIDE SEQUENCE</scope>
    <source>
        <strain evidence="1">YXFP-22015</strain>
    </source>
</reference>
<keyword evidence="2" id="KW-1185">Reference proteome</keyword>
<sequence>MYPPSAFAFVSLLAAAASAQNSTAECSKGLKMFVSRGTSETLGSGSDLGLGATGKLVKDIARRIEDSDYEGIPYPASMWEPSYFHSVANGTRMVRERMTAYAKACPDSKMAWFGYSQGAQITTSSLCGMPVVWGQFAGYGEDEFDKLLELSVALPESLHKNIVSVVLFGDPTQRNDTSYNHGTWNNTGNGIFYRSDTSSCAALGRRIRAYCDAGDPFCDVGDYLSLTAHGRYIENYGDEIADFVVGQYNGDGGDDDNDGNGGDSTGSDGESSEDAPGTNGADRLASVTGFSALGSLLALALL</sequence>